<dbReference type="PROSITE" id="PS51485">
    <property type="entry name" value="PHYTOCYANIN"/>
    <property type="match status" value="1"/>
</dbReference>
<evidence type="ECO:0000313" key="14">
    <source>
        <dbReference type="Proteomes" id="UP001054889"/>
    </source>
</evidence>
<dbReference type="GO" id="GO:0012505">
    <property type="term" value="C:endomembrane system"/>
    <property type="evidence" value="ECO:0007669"/>
    <property type="project" value="UniProtKB-SubCell"/>
</dbReference>
<dbReference type="Gene3D" id="2.60.40.420">
    <property type="entry name" value="Cupredoxins - blue copper proteins"/>
    <property type="match status" value="1"/>
</dbReference>
<dbReference type="EMBL" id="BQKI01000008">
    <property type="protein sequence ID" value="GJN00021.1"/>
    <property type="molecule type" value="Genomic_DNA"/>
</dbReference>
<dbReference type="PANTHER" id="PTHR33021">
    <property type="entry name" value="BLUE COPPER PROTEIN"/>
    <property type="match status" value="1"/>
</dbReference>
<organism evidence="13 14">
    <name type="scientific">Eleusine coracana subsp. coracana</name>
    <dbReference type="NCBI Taxonomy" id="191504"/>
    <lineage>
        <taxon>Eukaryota</taxon>
        <taxon>Viridiplantae</taxon>
        <taxon>Streptophyta</taxon>
        <taxon>Embryophyta</taxon>
        <taxon>Tracheophyta</taxon>
        <taxon>Spermatophyta</taxon>
        <taxon>Magnoliopsida</taxon>
        <taxon>Liliopsida</taxon>
        <taxon>Poales</taxon>
        <taxon>Poaceae</taxon>
        <taxon>PACMAD clade</taxon>
        <taxon>Chloridoideae</taxon>
        <taxon>Cynodonteae</taxon>
        <taxon>Eleusininae</taxon>
        <taxon>Eleusine</taxon>
    </lineage>
</organism>
<feature type="domain" description="Phytocyanin" evidence="12">
    <location>
        <begin position="34"/>
        <end position="137"/>
    </location>
</feature>
<protein>
    <recommendedName>
        <fullName evidence="12">Phytocyanin domain-containing protein</fullName>
    </recommendedName>
</protein>
<reference evidence="13" key="1">
    <citation type="journal article" date="2018" name="DNA Res.">
        <title>Multiple hybrid de novo genome assembly of finger millet, an orphan allotetraploid crop.</title>
        <authorList>
            <person name="Hatakeyama M."/>
            <person name="Aluri S."/>
            <person name="Balachadran M.T."/>
            <person name="Sivarajan S.R."/>
            <person name="Patrignani A."/>
            <person name="Gruter S."/>
            <person name="Poveda L."/>
            <person name="Shimizu-Inatsugi R."/>
            <person name="Baeten J."/>
            <person name="Francoijs K.J."/>
            <person name="Nataraja K.N."/>
            <person name="Reddy Y.A.N."/>
            <person name="Phadnis S."/>
            <person name="Ravikumar R.L."/>
            <person name="Schlapbach R."/>
            <person name="Sreeman S.M."/>
            <person name="Shimizu K.K."/>
        </authorList>
    </citation>
    <scope>NUCLEOTIDE SEQUENCE</scope>
</reference>
<feature type="signal peptide" evidence="11">
    <location>
        <begin position="1"/>
        <end position="29"/>
    </location>
</feature>
<keyword evidence="6" id="KW-0325">Glycoprotein</keyword>
<keyword evidence="7" id="KW-0449">Lipoprotein</keyword>
<evidence type="ECO:0000256" key="9">
    <source>
        <dbReference type="ARBA" id="ARBA00037868"/>
    </source>
</evidence>
<gene>
    <name evidence="13" type="primary">ga17169</name>
    <name evidence="13" type="ORF">PR202_ga17169</name>
</gene>
<dbReference type="FunFam" id="2.60.40.420:FF:000010">
    <property type="entry name" value="Early nodulin-like protein 1"/>
    <property type="match status" value="1"/>
</dbReference>
<reference evidence="13" key="2">
    <citation type="submission" date="2021-12" db="EMBL/GenBank/DDBJ databases">
        <title>Resequencing data analysis of finger millet.</title>
        <authorList>
            <person name="Hatakeyama M."/>
            <person name="Aluri S."/>
            <person name="Balachadran M.T."/>
            <person name="Sivarajan S.R."/>
            <person name="Poveda L."/>
            <person name="Shimizu-Inatsugi R."/>
            <person name="Schlapbach R."/>
            <person name="Sreeman S.M."/>
            <person name="Shimizu K.K."/>
        </authorList>
    </citation>
    <scope>NUCLEOTIDE SEQUENCE</scope>
</reference>
<proteinExistence type="inferred from homology"/>
<keyword evidence="14" id="KW-1185">Reference proteome</keyword>
<comment type="subcellular location">
    <subcellularLocation>
        <location evidence="9">Endomembrane system</location>
        <topology evidence="9">Lipid-anchor</topology>
    </subcellularLocation>
    <subcellularLocation>
        <location evidence="1">Membrane</location>
        <topology evidence="1">Lipid-anchor</topology>
        <topology evidence="1">GPI-anchor</topology>
    </subcellularLocation>
</comment>
<dbReference type="GO" id="GO:0098552">
    <property type="term" value="C:side of membrane"/>
    <property type="evidence" value="ECO:0007669"/>
    <property type="project" value="UniProtKB-KW"/>
</dbReference>
<evidence type="ECO:0000313" key="13">
    <source>
        <dbReference type="EMBL" id="GJN00021.1"/>
    </source>
</evidence>
<feature type="chain" id="PRO_5043775179" description="Phytocyanin domain-containing protein" evidence="11">
    <location>
        <begin position="30"/>
        <end position="224"/>
    </location>
</feature>
<dbReference type="PANTHER" id="PTHR33021:SF170">
    <property type="entry name" value="OS06G0286228 PROTEIN"/>
    <property type="match status" value="1"/>
</dbReference>
<dbReference type="InterPro" id="IPR039391">
    <property type="entry name" value="Phytocyanin-like"/>
</dbReference>
<dbReference type="Pfam" id="PF02298">
    <property type="entry name" value="Cu_bind_like"/>
    <property type="match status" value="1"/>
</dbReference>
<dbReference type="AlphaFoldDB" id="A0AAV5CPT6"/>
<evidence type="ECO:0000256" key="2">
    <source>
        <dbReference type="ARBA" id="ARBA00022622"/>
    </source>
</evidence>
<dbReference type="InterPro" id="IPR008972">
    <property type="entry name" value="Cupredoxin"/>
</dbReference>
<dbReference type="GO" id="GO:0009055">
    <property type="term" value="F:electron transfer activity"/>
    <property type="evidence" value="ECO:0007669"/>
    <property type="project" value="InterPro"/>
</dbReference>
<name>A0AAV5CPT6_ELECO</name>
<evidence type="ECO:0000256" key="8">
    <source>
        <dbReference type="ARBA" id="ARBA00035011"/>
    </source>
</evidence>
<keyword evidence="2" id="KW-0336">GPI-anchor</keyword>
<dbReference type="GO" id="GO:0005886">
    <property type="term" value="C:plasma membrane"/>
    <property type="evidence" value="ECO:0007669"/>
    <property type="project" value="TreeGrafter"/>
</dbReference>
<dbReference type="InterPro" id="IPR003245">
    <property type="entry name" value="Phytocyanin_dom"/>
</dbReference>
<keyword evidence="4" id="KW-0472">Membrane</keyword>
<comment type="caution">
    <text evidence="13">The sequence shown here is derived from an EMBL/GenBank/DDBJ whole genome shotgun (WGS) entry which is preliminary data.</text>
</comment>
<keyword evidence="3 11" id="KW-0732">Signal</keyword>
<evidence type="ECO:0000256" key="3">
    <source>
        <dbReference type="ARBA" id="ARBA00022729"/>
    </source>
</evidence>
<dbReference type="SUPFAM" id="SSF49503">
    <property type="entry name" value="Cupredoxins"/>
    <property type="match status" value="1"/>
</dbReference>
<feature type="compositionally biased region" description="Low complexity" evidence="10">
    <location>
        <begin position="141"/>
        <end position="152"/>
    </location>
</feature>
<dbReference type="Proteomes" id="UP001054889">
    <property type="component" value="Unassembled WGS sequence"/>
</dbReference>
<evidence type="ECO:0000256" key="5">
    <source>
        <dbReference type="ARBA" id="ARBA00023157"/>
    </source>
</evidence>
<evidence type="ECO:0000256" key="10">
    <source>
        <dbReference type="SAM" id="MobiDB-lite"/>
    </source>
</evidence>
<dbReference type="CDD" id="cd11019">
    <property type="entry name" value="OsENODL1_like"/>
    <property type="match status" value="1"/>
</dbReference>
<evidence type="ECO:0000259" key="12">
    <source>
        <dbReference type="PROSITE" id="PS51485"/>
    </source>
</evidence>
<evidence type="ECO:0000256" key="6">
    <source>
        <dbReference type="ARBA" id="ARBA00023180"/>
    </source>
</evidence>
<evidence type="ECO:0000256" key="4">
    <source>
        <dbReference type="ARBA" id="ARBA00023136"/>
    </source>
</evidence>
<evidence type="ECO:0000256" key="11">
    <source>
        <dbReference type="SAM" id="SignalP"/>
    </source>
</evidence>
<comment type="similarity">
    <text evidence="8">Belongs to the early nodulin-like (ENODL) family.</text>
</comment>
<feature type="region of interest" description="Disordered" evidence="10">
    <location>
        <begin position="136"/>
        <end position="197"/>
    </location>
</feature>
<sequence length="224" mass="23555">MMASGVSFPAAASCVLLLVVALASSSAWATPTPQVFVVGGEPRGWRKPEPNDETYNHWAARNRFHVGDFLQFKYEKNDSVLVVSRDDYKLCGAARPTQHFEGGDTRFRLDRSGFFYFLSGAPGHCDAGQRLATRVMAKQDAAPPARAPAAAAMSPGSDDDEDEGGYISETKPTPGAGSGSVSIPRTPPPHNSTGSAAGVRAPSAFAGCHVVGAVLSFVLMCLAP</sequence>
<evidence type="ECO:0000256" key="1">
    <source>
        <dbReference type="ARBA" id="ARBA00004589"/>
    </source>
</evidence>
<dbReference type="InterPro" id="IPR041846">
    <property type="entry name" value="ENL_dom"/>
</dbReference>
<evidence type="ECO:0000256" key="7">
    <source>
        <dbReference type="ARBA" id="ARBA00023288"/>
    </source>
</evidence>
<accession>A0AAV5CPT6</accession>
<keyword evidence="5" id="KW-1015">Disulfide bond</keyword>